<evidence type="ECO:0000313" key="7">
    <source>
        <dbReference type="EMBL" id="WCZ38136.1"/>
    </source>
</evidence>
<keyword evidence="8" id="KW-1185">Reference proteome</keyword>
<feature type="transmembrane region" description="Helical" evidence="5">
    <location>
        <begin position="80"/>
        <end position="100"/>
    </location>
</feature>
<reference evidence="7 8" key="1">
    <citation type="submission" date="2020-10" db="EMBL/GenBank/DDBJ databases">
        <title>Complete genome sequence of Corynebacterium jeddahense DSM 45997, type strain of Corynebacterium jeddahense.</title>
        <authorList>
            <person name="Busche T."/>
            <person name="Kalinowski J."/>
            <person name="Ruckert C."/>
        </authorList>
    </citation>
    <scope>NUCLEOTIDE SEQUENCE [LARGE SCALE GENOMIC DNA]</scope>
    <source>
        <strain evidence="7 8">DSM 45997</strain>
    </source>
</reference>
<feature type="transmembrane region" description="Helical" evidence="5">
    <location>
        <begin position="222"/>
        <end position="246"/>
    </location>
</feature>
<protein>
    <submittedName>
        <fullName evidence="7">Major Facilitator Superfamily protein</fullName>
    </submittedName>
</protein>
<dbReference type="RefSeq" id="WP_074432532.1">
    <property type="nucleotide sequence ID" value="NZ_CBYN010000063.1"/>
</dbReference>
<evidence type="ECO:0000256" key="4">
    <source>
        <dbReference type="ARBA" id="ARBA00023136"/>
    </source>
</evidence>
<proteinExistence type="predicted"/>
<evidence type="ECO:0000256" key="1">
    <source>
        <dbReference type="ARBA" id="ARBA00004651"/>
    </source>
</evidence>
<keyword evidence="4 5" id="KW-0472">Membrane</keyword>
<feature type="transmembrane region" description="Helical" evidence="5">
    <location>
        <begin position="12"/>
        <end position="41"/>
    </location>
</feature>
<dbReference type="PANTHER" id="PTHR23534">
    <property type="entry name" value="MFS PERMEASE"/>
    <property type="match status" value="1"/>
</dbReference>
<dbReference type="EMBL" id="CP063194">
    <property type="protein sequence ID" value="WCZ38136.1"/>
    <property type="molecule type" value="Genomic_DNA"/>
</dbReference>
<feature type="transmembrane region" description="Helical" evidence="5">
    <location>
        <begin position="282"/>
        <end position="302"/>
    </location>
</feature>
<evidence type="ECO:0000256" key="2">
    <source>
        <dbReference type="ARBA" id="ARBA00022692"/>
    </source>
</evidence>
<dbReference type="PANTHER" id="PTHR23534:SF1">
    <property type="entry name" value="MAJOR FACILITATOR SUPERFAMILY PROTEIN"/>
    <property type="match status" value="1"/>
</dbReference>
<dbReference type="InterPro" id="IPR020846">
    <property type="entry name" value="MFS_dom"/>
</dbReference>
<dbReference type="Gene3D" id="1.20.1250.20">
    <property type="entry name" value="MFS general substrate transporter like domains"/>
    <property type="match status" value="2"/>
</dbReference>
<feature type="domain" description="Major facilitator superfamily (MFS) profile" evidence="6">
    <location>
        <begin position="221"/>
        <end position="409"/>
    </location>
</feature>
<dbReference type="SUPFAM" id="SSF103473">
    <property type="entry name" value="MFS general substrate transporter"/>
    <property type="match status" value="1"/>
</dbReference>
<feature type="transmembrane region" description="Helical" evidence="5">
    <location>
        <begin position="53"/>
        <end position="73"/>
    </location>
</feature>
<name>A0ABY7UHQ9_9CORY</name>
<evidence type="ECO:0000313" key="8">
    <source>
        <dbReference type="Proteomes" id="UP001218071"/>
    </source>
</evidence>
<sequence length="409" mass="43074">MIKLPKSSTKSTLGLIWPIVATQICVSAAVGLNLTIAALAAVEVTGKESLGGLAQTSTILGATFITITATRISILKDRLFALRCTIGVAALGSLVAHFAISTKGSSGWLLFVGLFLLGGGTVSALISRFTATEKIGQNQQAASAVGIVLFGSAIGSVIGPNIYGLISLNVESPMEWAFVGSALTFIVGLLALSFERRQSYTSGTPRSTASLESGRLIWKQSYVFIFATGIIAHASMISLMTMAPIYTDRVFGPSKSGIVMTAHLLGMYAIGPFVSSSLNRFGLIKTISWGATAFLISIFLLVFLHSSFILFTVGLFGIGVFWSVGMIISSTLASKIDDTDQRMALQGRLDLTINIAAGVSSTLSGILVTMIGYPLLAGLVFAFAFLAFVSVFSLKPPQIERADTPLTRT</sequence>
<accession>A0ABY7UHQ9</accession>
<dbReference type="Pfam" id="PF07690">
    <property type="entry name" value="MFS_1"/>
    <property type="match status" value="1"/>
</dbReference>
<feature type="transmembrane region" description="Helical" evidence="5">
    <location>
        <begin position="375"/>
        <end position="394"/>
    </location>
</feature>
<keyword evidence="3 5" id="KW-1133">Transmembrane helix</keyword>
<feature type="transmembrane region" description="Helical" evidence="5">
    <location>
        <begin position="308"/>
        <end position="328"/>
    </location>
</feature>
<keyword evidence="2 5" id="KW-0812">Transmembrane</keyword>
<comment type="subcellular location">
    <subcellularLocation>
        <location evidence="1">Cell membrane</location>
        <topology evidence="1">Multi-pass membrane protein</topology>
    </subcellularLocation>
</comment>
<feature type="transmembrane region" description="Helical" evidence="5">
    <location>
        <begin position="176"/>
        <end position="194"/>
    </location>
</feature>
<dbReference type="PROSITE" id="PS50850">
    <property type="entry name" value="MFS"/>
    <property type="match status" value="1"/>
</dbReference>
<evidence type="ECO:0000256" key="3">
    <source>
        <dbReference type="ARBA" id="ARBA00022989"/>
    </source>
</evidence>
<feature type="transmembrane region" description="Helical" evidence="5">
    <location>
        <begin position="141"/>
        <end position="164"/>
    </location>
</feature>
<gene>
    <name evidence="7" type="ORF">CJEDD_02575</name>
</gene>
<dbReference type="Proteomes" id="UP001218071">
    <property type="component" value="Chromosome"/>
</dbReference>
<dbReference type="InterPro" id="IPR036259">
    <property type="entry name" value="MFS_trans_sf"/>
</dbReference>
<organism evidence="7 8">
    <name type="scientific">Corynebacterium jeddahense</name>
    <dbReference type="NCBI Taxonomy" id="1414719"/>
    <lineage>
        <taxon>Bacteria</taxon>
        <taxon>Bacillati</taxon>
        <taxon>Actinomycetota</taxon>
        <taxon>Actinomycetes</taxon>
        <taxon>Mycobacteriales</taxon>
        <taxon>Corynebacteriaceae</taxon>
        <taxon>Corynebacterium</taxon>
    </lineage>
</organism>
<evidence type="ECO:0000256" key="5">
    <source>
        <dbReference type="SAM" id="Phobius"/>
    </source>
</evidence>
<evidence type="ECO:0000259" key="6">
    <source>
        <dbReference type="PROSITE" id="PS50850"/>
    </source>
</evidence>
<dbReference type="InterPro" id="IPR011701">
    <property type="entry name" value="MFS"/>
</dbReference>
<feature type="transmembrane region" description="Helical" evidence="5">
    <location>
        <begin position="258"/>
        <end position="275"/>
    </location>
</feature>
<feature type="transmembrane region" description="Helical" evidence="5">
    <location>
        <begin position="106"/>
        <end position="129"/>
    </location>
</feature>
<feature type="transmembrane region" description="Helical" evidence="5">
    <location>
        <begin position="349"/>
        <end position="369"/>
    </location>
</feature>